<dbReference type="InterPro" id="IPR036322">
    <property type="entry name" value="WD40_repeat_dom_sf"/>
</dbReference>
<keyword evidence="1 3" id="KW-0853">WD repeat</keyword>
<dbReference type="Proteomes" id="UP000383932">
    <property type="component" value="Unassembled WGS sequence"/>
</dbReference>
<dbReference type="PROSITE" id="PS50294">
    <property type="entry name" value="WD_REPEATS_REGION"/>
    <property type="match status" value="5"/>
</dbReference>
<dbReference type="InterPro" id="IPR020472">
    <property type="entry name" value="WD40_PAC1"/>
</dbReference>
<sequence length="405" mass="43741">MVILTSSGLLPSHLAARESYPAPATGLSGFGTQVSTNPFSINQKVTPTESHPSRSLEMALVSHLHLSLPYISIALSPDGTQLVSGSADCTICVWDVKKGTLLAGPFKNHSDAVVSVAFSPDGAYIASGSADHTVHVQKSFDGTLITPPFEGHTNVIRSIAFSPHGTQIVSGSDDRTVRVWDIHNGEVATRSFLGHTDWVMSVAFSPCDQYVVSGSKDSTIRVWNVTNGTLLTDPFTGHTDMVRSVMFSPNSAYIVSGSYDRTVRVWHTHSGVLMAGPFFGHIGLIMSVAFFSDGARIVSGSWDRTIRVWDLSDIPGILSTSEHPPALPSPNLTHSATPPTDWTIKNDGWVMNHDGNPLFWASPEVIQRLLTPHCSSIISRFGTIEVDMSAALFGEHWKECYISGL</sequence>
<evidence type="ECO:0000256" key="1">
    <source>
        <dbReference type="ARBA" id="ARBA00022574"/>
    </source>
</evidence>
<dbReference type="EMBL" id="SSOP01000343">
    <property type="protein sequence ID" value="KAB5588942.1"/>
    <property type="molecule type" value="Genomic_DNA"/>
</dbReference>
<feature type="repeat" description="WD" evidence="3">
    <location>
        <begin position="149"/>
        <end position="190"/>
    </location>
</feature>
<reference evidence="4 5" key="1">
    <citation type="journal article" date="2019" name="Fungal Biol. Biotechnol.">
        <title>Draft genome sequence of fastidious pathogen Ceratobasidium theobromae, which causes vascular-streak dieback in Theobroma cacao.</title>
        <authorList>
            <person name="Ali S.S."/>
            <person name="Asman A."/>
            <person name="Shao J."/>
            <person name="Firmansyah A.P."/>
            <person name="Susilo A.W."/>
            <person name="Rosmana A."/>
            <person name="McMahon P."/>
            <person name="Junaid M."/>
            <person name="Guest D."/>
            <person name="Kheng T.Y."/>
            <person name="Meinhardt L.W."/>
            <person name="Bailey B.A."/>
        </authorList>
    </citation>
    <scope>NUCLEOTIDE SEQUENCE [LARGE SCALE GENOMIC DNA]</scope>
    <source>
        <strain evidence="4 5">CT2</strain>
    </source>
</reference>
<proteinExistence type="predicted"/>
<comment type="caution">
    <text evidence="4">The sequence shown here is derived from an EMBL/GenBank/DDBJ whole genome shotgun (WGS) entry which is preliminary data.</text>
</comment>
<dbReference type="PROSITE" id="PS50082">
    <property type="entry name" value="WD_REPEATS_2"/>
    <property type="match status" value="6"/>
</dbReference>
<dbReference type="PANTHER" id="PTHR22847:SF637">
    <property type="entry name" value="WD REPEAT DOMAIN 5B"/>
    <property type="match status" value="1"/>
</dbReference>
<feature type="repeat" description="WD" evidence="3">
    <location>
        <begin position="278"/>
        <end position="312"/>
    </location>
</feature>
<organism evidence="4 5">
    <name type="scientific">Ceratobasidium theobromae</name>
    <dbReference type="NCBI Taxonomy" id="1582974"/>
    <lineage>
        <taxon>Eukaryota</taxon>
        <taxon>Fungi</taxon>
        <taxon>Dikarya</taxon>
        <taxon>Basidiomycota</taxon>
        <taxon>Agaricomycotina</taxon>
        <taxon>Agaricomycetes</taxon>
        <taxon>Cantharellales</taxon>
        <taxon>Ceratobasidiaceae</taxon>
        <taxon>Ceratobasidium</taxon>
    </lineage>
</organism>
<evidence type="ECO:0000313" key="4">
    <source>
        <dbReference type="EMBL" id="KAB5588942.1"/>
    </source>
</evidence>
<dbReference type="InterPro" id="IPR019775">
    <property type="entry name" value="WD40_repeat_CS"/>
</dbReference>
<gene>
    <name evidence="4" type="ORF">CTheo_7620</name>
</gene>
<dbReference type="OrthoDB" id="538223at2759"/>
<dbReference type="InterPro" id="IPR015943">
    <property type="entry name" value="WD40/YVTN_repeat-like_dom_sf"/>
</dbReference>
<dbReference type="AlphaFoldDB" id="A0A5N5QAZ1"/>
<feature type="repeat" description="WD" evidence="3">
    <location>
        <begin position="72"/>
        <end position="104"/>
    </location>
</feature>
<name>A0A5N5QAZ1_9AGAM</name>
<evidence type="ECO:0000256" key="2">
    <source>
        <dbReference type="ARBA" id="ARBA00022737"/>
    </source>
</evidence>
<dbReference type="PANTHER" id="PTHR22847">
    <property type="entry name" value="WD40 REPEAT PROTEIN"/>
    <property type="match status" value="1"/>
</dbReference>
<dbReference type="CDD" id="cd00200">
    <property type="entry name" value="WD40"/>
    <property type="match status" value="1"/>
</dbReference>
<protein>
    <submittedName>
        <fullName evidence="4">WD40 repeat-like protein</fullName>
    </submittedName>
</protein>
<dbReference type="GO" id="GO:1990234">
    <property type="term" value="C:transferase complex"/>
    <property type="evidence" value="ECO:0007669"/>
    <property type="project" value="UniProtKB-ARBA"/>
</dbReference>
<feature type="repeat" description="WD" evidence="3">
    <location>
        <begin position="235"/>
        <end position="276"/>
    </location>
</feature>
<dbReference type="PRINTS" id="PR00320">
    <property type="entry name" value="GPROTEINBRPT"/>
</dbReference>
<feature type="repeat" description="WD" evidence="3">
    <location>
        <begin position="192"/>
        <end position="233"/>
    </location>
</feature>
<feature type="repeat" description="WD" evidence="3">
    <location>
        <begin position="106"/>
        <end position="136"/>
    </location>
</feature>
<evidence type="ECO:0000313" key="5">
    <source>
        <dbReference type="Proteomes" id="UP000383932"/>
    </source>
</evidence>
<keyword evidence="5" id="KW-1185">Reference proteome</keyword>
<accession>A0A5N5QAZ1</accession>
<keyword evidence="2" id="KW-0677">Repeat</keyword>
<dbReference type="PROSITE" id="PS00678">
    <property type="entry name" value="WD_REPEATS_1"/>
    <property type="match status" value="4"/>
</dbReference>
<dbReference type="SUPFAM" id="SSF50978">
    <property type="entry name" value="WD40 repeat-like"/>
    <property type="match status" value="1"/>
</dbReference>
<dbReference type="SMART" id="SM00320">
    <property type="entry name" value="WD40"/>
    <property type="match status" value="6"/>
</dbReference>
<dbReference type="InterPro" id="IPR001680">
    <property type="entry name" value="WD40_rpt"/>
</dbReference>
<dbReference type="Gene3D" id="2.130.10.10">
    <property type="entry name" value="YVTN repeat-like/Quinoprotein amine dehydrogenase"/>
    <property type="match status" value="3"/>
</dbReference>
<dbReference type="Pfam" id="PF00400">
    <property type="entry name" value="WD40"/>
    <property type="match status" value="6"/>
</dbReference>
<evidence type="ECO:0000256" key="3">
    <source>
        <dbReference type="PROSITE-ProRule" id="PRU00221"/>
    </source>
</evidence>